<evidence type="ECO:0000259" key="1">
    <source>
        <dbReference type="Pfam" id="PF00079"/>
    </source>
</evidence>
<gene>
    <name evidence="2" type="ORF">ACFQV2_08925</name>
</gene>
<dbReference type="PANTHER" id="PTHR11461:SF211">
    <property type="entry name" value="GH10112P-RELATED"/>
    <property type="match status" value="1"/>
</dbReference>
<comment type="caution">
    <text evidence="2">The sequence shown here is derived from an EMBL/GenBank/DDBJ whole genome shotgun (WGS) entry which is preliminary data.</text>
</comment>
<evidence type="ECO:0000313" key="2">
    <source>
        <dbReference type="EMBL" id="MFC7613691.1"/>
    </source>
</evidence>
<name>A0ABW2TJU4_9PSEU</name>
<keyword evidence="3" id="KW-1185">Reference proteome</keyword>
<dbReference type="Gene3D" id="3.30.497.10">
    <property type="entry name" value="Antithrombin, subunit I, domain 2"/>
    <property type="match status" value="1"/>
</dbReference>
<reference evidence="3" key="1">
    <citation type="journal article" date="2019" name="Int. J. Syst. Evol. Microbiol.">
        <title>The Global Catalogue of Microorganisms (GCM) 10K type strain sequencing project: providing services to taxonomists for standard genome sequencing and annotation.</title>
        <authorList>
            <consortium name="The Broad Institute Genomics Platform"/>
            <consortium name="The Broad Institute Genome Sequencing Center for Infectious Disease"/>
            <person name="Wu L."/>
            <person name="Ma J."/>
        </authorList>
    </citation>
    <scope>NUCLEOTIDE SEQUENCE [LARGE SCALE GENOMIC DNA]</scope>
    <source>
        <strain evidence="3">JCM 17695</strain>
    </source>
</reference>
<dbReference type="InterPro" id="IPR000215">
    <property type="entry name" value="Serpin_fam"/>
</dbReference>
<evidence type="ECO:0000313" key="3">
    <source>
        <dbReference type="Proteomes" id="UP001596512"/>
    </source>
</evidence>
<dbReference type="SUPFAM" id="SSF56574">
    <property type="entry name" value="Serpins"/>
    <property type="match status" value="1"/>
</dbReference>
<dbReference type="Pfam" id="PF00079">
    <property type="entry name" value="Serpin"/>
    <property type="match status" value="1"/>
</dbReference>
<dbReference type="EMBL" id="JBHTEY010000004">
    <property type="protein sequence ID" value="MFC7613691.1"/>
    <property type="molecule type" value="Genomic_DNA"/>
</dbReference>
<sequence>MELTPALSSLGVQAVFTRDADLGGISPDWLAVQSVIHESVLKVDEQGFEGAAATAVMMRLMSLPPEPVVVAVDRPHLLVVRHRGTGWSIS</sequence>
<dbReference type="PANTHER" id="PTHR11461">
    <property type="entry name" value="SERINE PROTEASE INHIBITOR, SERPIN"/>
    <property type="match status" value="1"/>
</dbReference>
<organism evidence="2 3">
    <name type="scientific">Actinokineospora soli</name>
    <dbReference type="NCBI Taxonomy" id="1048753"/>
    <lineage>
        <taxon>Bacteria</taxon>
        <taxon>Bacillati</taxon>
        <taxon>Actinomycetota</taxon>
        <taxon>Actinomycetes</taxon>
        <taxon>Pseudonocardiales</taxon>
        <taxon>Pseudonocardiaceae</taxon>
        <taxon>Actinokineospora</taxon>
    </lineage>
</organism>
<dbReference type="InterPro" id="IPR042178">
    <property type="entry name" value="Serpin_sf_1"/>
</dbReference>
<dbReference type="InterPro" id="IPR036186">
    <property type="entry name" value="Serpin_sf"/>
</dbReference>
<proteinExistence type="predicted"/>
<dbReference type="InterPro" id="IPR023796">
    <property type="entry name" value="Serpin_dom"/>
</dbReference>
<accession>A0ABW2TJU4</accession>
<dbReference type="Proteomes" id="UP001596512">
    <property type="component" value="Unassembled WGS sequence"/>
</dbReference>
<protein>
    <submittedName>
        <fullName evidence="2">Serpin family protein</fullName>
    </submittedName>
</protein>
<feature type="domain" description="Serpin" evidence="1">
    <location>
        <begin position="2"/>
        <end position="86"/>
    </location>
</feature>